<protein>
    <submittedName>
        <fullName evidence="2">Extensin family protein</fullName>
    </submittedName>
</protein>
<dbReference type="EMBL" id="CP124616">
    <property type="protein sequence ID" value="WGW04328.1"/>
    <property type="molecule type" value="Genomic_DNA"/>
</dbReference>
<dbReference type="InterPro" id="IPR009683">
    <property type="entry name" value="Extensin-like_C"/>
</dbReference>
<evidence type="ECO:0000313" key="2">
    <source>
        <dbReference type="EMBL" id="WGW04328.1"/>
    </source>
</evidence>
<accession>A0ABY8QJZ5</accession>
<gene>
    <name evidence="2" type="ORF">QF118_01955</name>
</gene>
<organism evidence="2 3">
    <name type="scientific">Tropicibacter oceani</name>
    <dbReference type="NCBI Taxonomy" id="3058420"/>
    <lineage>
        <taxon>Bacteria</taxon>
        <taxon>Pseudomonadati</taxon>
        <taxon>Pseudomonadota</taxon>
        <taxon>Alphaproteobacteria</taxon>
        <taxon>Rhodobacterales</taxon>
        <taxon>Roseobacteraceae</taxon>
        <taxon>Tropicibacter</taxon>
    </lineage>
</organism>
<proteinExistence type="predicted"/>
<evidence type="ECO:0000313" key="3">
    <source>
        <dbReference type="Proteomes" id="UP001241605"/>
    </source>
</evidence>
<reference evidence="2 3" key="1">
    <citation type="submission" date="2023-05" db="EMBL/GenBank/DDBJ databases">
        <title>YMD87, complete Genome.</title>
        <authorList>
            <person name="Zhang J."/>
            <person name="Xu X."/>
        </authorList>
    </citation>
    <scope>NUCLEOTIDE SEQUENCE [LARGE SCALE GENOMIC DNA]</scope>
    <source>
        <strain evidence="2 3">YMD87</strain>
    </source>
</reference>
<dbReference type="RefSeq" id="WP_282300960.1">
    <property type="nucleotide sequence ID" value="NZ_CP124616.1"/>
</dbReference>
<feature type="domain" description="Extensin-like C-terminal" evidence="1">
    <location>
        <begin position="69"/>
        <end position="223"/>
    </location>
</feature>
<evidence type="ECO:0000259" key="1">
    <source>
        <dbReference type="Pfam" id="PF06904"/>
    </source>
</evidence>
<dbReference type="Pfam" id="PF06904">
    <property type="entry name" value="Extensin-like_C"/>
    <property type="match status" value="1"/>
</dbReference>
<keyword evidence="3" id="KW-1185">Reference proteome</keyword>
<dbReference type="PROSITE" id="PS51257">
    <property type="entry name" value="PROKAR_LIPOPROTEIN"/>
    <property type="match status" value="1"/>
</dbReference>
<name>A0ABY8QJZ5_9RHOB</name>
<dbReference type="Proteomes" id="UP001241605">
    <property type="component" value="Chromosome"/>
</dbReference>
<sequence>MRLFGLAVCTVLALGACGGRTEAPKAQSDVDGVRGFLKQAFSRDDGAAVVGGGLCGDPALVGEAIGKVPGNGVCGIDNAVRLRAVGDVQLSQPATIDCQTARALKKWLVTGAKPAVGKRGGGVTGLRVAAHYACRTRNNQPGAKVSEHGKGKAIDIAAVQLADGSELSVLQHWGGGKDGKALKKMHSAACGPFGTVLGPKSDRFHQDHFHFDTASHRGGPYCR</sequence>